<protein>
    <recommendedName>
        <fullName evidence="1">RNA helicase</fullName>
        <ecNumber evidence="1">3.6.4.13</ecNumber>
    </recommendedName>
</protein>
<dbReference type="PROSITE" id="PS51194">
    <property type="entry name" value="HELICASE_CTER"/>
    <property type="match status" value="1"/>
</dbReference>
<feature type="compositionally biased region" description="Gly residues" evidence="7">
    <location>
        <begin position="951"/>
        <end position="1042"/>
    </location>
</feature>
<evidence type="ECO:0000256" key="2">
    <source>
        <dbReference type="ARBA" id="ARBA00022741"/>
    </source>
</evidence>
<dbReference type="CDD" id="cd00201">
    <property type="entry name" value="WW"/>
    <property type="match status" value="1"/>
</dbReference>
<dbReference type="FunFam" id="3.40.50.300:FF:000008">
    <property type="entry name" value="ATP-dependent RNA helicase RhlB"/>
    <property type="match status" value="1"/>
</dbReference>
<evidence type="ECO:0000256" key="6">
    <source>
        <dbReference type="ARBA" id="ARBA00022884"/>
    </source>
</evidence>
<dbReference type="InterPro" id="IPR001202">
    <property type="entry name" value="WW_dom"/>
</dbReference>
<dbReference type="PANTHER" id="PTHR47958">
    <property type="entry name" value="ATP-DEPENDENT RNA HELICASE DBP3"/>
    <property type="match status" value="1"/>
</dbReference>
<dbReference type="CDD" id="cd18787">
    <property type="entry name" value="SF2_C_DEAD"/>
    <property type="match status" value="1"/>
</dbReference>
<dbReference type="SUPFAM" id="SSF52540">
    <property type="entry name" value="P-loop containing nucleoside triphosphate hydrolases"/>
    <property type="match status" value="1"/>
</dbReference>
<dbReference type="Pfam" id="PF00397">
    <property type="entry name" value="WW"/>
    <property type="match status" value="1"/>
</dbReference>
<gene>
    <name evidence="11" type="ORF">TSUD_302140</name>
</gene>
<feature type="compositionally biased region" description="Low complexity" evidence="7">
    <location>
        <begin position="142"/>
        <end position="152"/>
    </location>
</feature>
<evidence type="ECO:0000259" key="8">
    <source>
        <dbReference type="PROSITE" id="PS50020"/>
    </source>
</evidence>
<feature type="region of interest" description="Disordered" evidence="7">
    <location>
        <begin position="73"/>
        <end position="152"/>
    </location>
</feature>
<dbReference type="EC" id="3.6.4.13" evidence="1"/>
<reference evidence="12" key="1">
    <citation type="journal article" date="2017" name="Front. Plant Sci.">
        <title>Climate Clever Clovers: New Paradigm to Reduce the Environmental Footprint of Ruminants by Breeding Low Methanogenic Forages Utilizing Haplotype Variation.</title>
        <authorList>
            <person name="Kaur P."/>
            <person name="Appels R."/>
            <person name="Bayer P.E."/>
            <person name="Keeble-Gagnere G."/>
            <person name="Wang J."/>
            <person name="Hirakawa H."/>
            <person name="Shirasawa K."/>
            <person name="Vercoe P."/>
            <person name="Stefanova K."/>
            <person name="Durmic Z."/>
            <person name="Nichols P."/>
            <person name="Revell C."/>
            <person name="Isobe S.N."/>
            <person name="Edwards D."/>
            <person name="Erskine W."/>
        </authorList>
    </citation>
    <scope>NUCLEOTIDE SEQUENCE [LARGE SCALE GENOMIC DNA]</scope>
    <source>
        <strain evidence="12">cv. Daliak</strain>
    </source>
</reference>
<dbReference type="InterPro" id="IPR014001">
    <property type="entry name" value="Helicase_ATP-bd"/>
</dbReference>
<dbReference type="PROSITE" id="PS00039">
    <property type="entry name" value="DEAD_ATP_HELICASE"/>
    <property type="match status" value="1"/>
</dbReference>
<feature type="compositionally biased region" description="Basic and acidic residues" evidence="7">
    <location>
        <begin position="1064"/>
        <end position="1078"/>
    </location>
</feature>
<dbReference type="Pfam" id="PF00270">
    <property type="entry name" value="DEAD"/>
    <property type="match status" value="1"/>
</dbReference>
<proteinExistence type="predicted"/>
<dbReference type="SUPFAM" id="SSF51045">
    <property type="entry name" value="WW domain"/>
    <property type="match status" value="1"/>
</dbReference>
<dbReference type="SMART" id="SM00490">
    <property type="entry name" value="HELICc"/>
    <property type="match status" value="1"/>
</dbReference>
<dbReference type="Gene3D" id="3.40.50.300">
    <property type="entry name" value="P-loop containing nucleotide triphosphate hydrolases"/>
    <property type="match status" value="2"/>
</dbReference>
<accession>A0A2Z6PDM2</accession>
<feature type="compositionally biased region" description="Basic and acidic residues" evidence="7">
    <location>
        <begin position="1043"/>
        <end position="1055"/>
    </location>
</feature>
<feature type="region of interest" description="Disordered" evidence="7">
    <location>
        <begin position="172"/>
        <end position="193"/>
    </location>
</feature>
<feature type="compositionally biased region" description="Low complexity" evidence="7">
    <location>
        <begin position="123"/>
        <end position="135"/>
    </location>
</feature>
<evidence type="ECO:0000259" key="9">
    <source>
        <dbReference type="PROSITE" id="PS51192"/>
    </source>
</evidence>
<dbReference type="Gene3D" id="2.20.70.10">
    <property type="match status" value="1"/>
</dbReference>
<evidence type="ECO:0000256" key="3">
    <source>
        <dbReference type="ARBA" id="ARBA00022801"/>
    </source>
</evidence>
<feature type="region of interest" description="Disordered" evidence="7">
    <location>
        <begin position="932"/>
        <end position="1127"/>
    </location>
</feature>
<evidence type="ECO:0000259" key="10">
    <source>
        <dbReference type="PROSITE" id="PS51194"/>
    </source>
</evidence>
<keyword evidence="12" id="KW-1185">Reference proteome</keyword>
<feature type="compositionally biased region" description="Polar residues" evidence="7">
    <location>
        <begin position="109"/>
        <end position="122"/>
    </location>
</feature>
<dbReference type="PROSITE" id="PS01159">
    <property type="entry name" value="WW_DOMAIN_1"/>
    <property type="match status" value="1"/>
</dbReference>
<dbReference type="InterPro" id="IPR001650">
    <property type="entry name" value="Helicase_C-like"/>
</dbReference>
<evidence type="ECO:0000313" key="11">
    <source>
        <dbReference type="EMBL" id="GAU47345.1"/>
    </source>
</evidence>
<dbReference type="PROSITE" id="PS50020">
    <property type="entry name" value="WW_DOMAIN_2"/>
    <property type="match status" value="1"/>
</dbReference>
<dbReference type="InterPro" id="IPR011545">
    <property type="entry name" value="DEAD/DEAH_box_helicase_dom"/>
</dbReference>
<evidence type="ECO:0000256" key="4">
    <source>
        <dbReference type="ARBA" id="ARBA00022806"/>
    </source>
</evidence>
<dbReference type="GO" id="GO:0003724">
    <property type="term" value="F:RNA helicase activity"/>
    <property type="evidence" value="ECO:0007669"/>
    <property type="project" value="UniProtKB-EC"/>
</dbReference>
<keyword evidence="2" id="KW-0547">Nucleotide-binding</keyword>
<feature type="compositionally biased region" description="Low complexity" evidence="7">
    <location>
        <begin position="73"/>
        <end position="106"/>
    </location>
</feature>
<feature type="region of interest" description="Disordered" evidence="7">
    <location>
        <begin position="1"/>
        <end position="22"/>
    </location>
</feature>
<sequence>MATTEAASADPGPRYAPVDHSLPAPWKGLIDGATGLLYYWNPDTNVTQYEKPTPLAPPVVSVSTPSLAPIPVAQQHGQGQQMMQQQQGGHFAQQHAQQMPQQMSPHVAQGTQQPNSQAAQPVQQNSQISQPAQQPGLHQSRPQMMQPQGQQMMQYQGQQFQQMHHQMPPQAIRPQQFGQGGTQDHGSHLVQPQAPQFTPQNMQYMGYQQNMVTPRQPNSQQIQPNMHPSGQPNPQQNQLPHNIHSQPFENQQDFKTAMPKMEEAEFKNGSQVGFSPSQYQQRSALPVQNNKNVPAEVSSGQVPNASVNPGQPQQFRGYPGSMQQPSPTMQSQQGGSDLYYQHGPNFQNQMSPPGMMHGHPSSVHPVAQKMGHEDNVHGRAGNDYYYNSNKEMPPMGRQQPDMTQMPISRNQLDMRIGNSPFQNNVPIGNGSGITVNPMSNMFTPPIGGPSPLSSNSFTRPPYGGSSDVTDLSAAELYCQQHEVTATNYDAPKERMEPSMLITPNFAHGDNIPPPFMTFDSTGFPPEILQENSVYGRKSVSLSRSVKASEISSYFDYMCDICSRAGAYVVRSAGFSNPTPIQAQTWPIALQGRDIVAIAKTGSGKTLGYLMPAFILLRQRRNNSLNGPTVLVLAPTRELATQIQEEVFKFARSSRVSCTCLYGGAPKGLQLKELDRGADIVVATPGRLNDILEMKKIDFRQVSLLVLDEADRMLDMGFEPQIRKIVNEIPPRRQTLMYTATWPKEVRKIASDLLVNPVQVNIGNVDELAANKSITQYVEVVPQMEKQRRLEQILRSQERGSKIIIFCSTKKLCDQLAKSIGRTFGAAAIHGDKSQGERDWVLGQFRTGKSPILVATDVAARGLDIKDIRVVINYDFPNGVEDYVHRIGRTGRAGATGMAYTFFSEQDWKHAGDLIKVLEGANQQVLPELRQIASRGPPSFGKDRGGMSRFDSGGGGGGRWESGGRGNMRDSGFGGRGGMRDGGGFGGRGGMRDGGGFGGRGGGGMRDGAGGQGGRGDFFPGRGGNRGRGFGGSAPRGGSVGWGRGDRGGPSDRYMDGRGQGRGRGRFDNRRDLPRRASDPKMFPIPGNTQGNSVSGTDHVEQLPVVGSTGPNNPEAIADTSHQPASDI</sequence>
<dbReference type="PROSITE" id="PS51192">
    <property type="entry name" value="HELICASE_ATP_BIND_1"/>
    <property type="match status" value="1"/>
</dbReference>
<name>A0A2Z6PDM2_TRISU</name>
<keyword evidence="3" id="KW-0378">Hydrolase</keyword>
<feature type="compositionally biased region" description="Polar residues" evidence="7">
    <location>
        <begin position="1086"/>
        <end position="1095"/>
    </location>
</feature>
<dbReference type="SMART" id="SM00487">
    <property type="entry name" value="DEXDc"/>
    <property type="match status" value="1"/>
</dbReference>
<evidence type="ECO:0000256" key="7">
    <source>
        <dbReference type="SAM" id="MobiDB-lite"/>
    </source>
</evidence>
<feature type="region of interest" description="Disordered" evidence="7">
    <location>
        <begin position="213"/>
        <end position="245"/>
    </location>
</feature>
<dbReference type="AlphaFoldDB" id="A0A2Z6PDM2"/>
<evidence type="ECO:0000313" key="12">
    <source>
        <dbReference type="Proteomes" id="UP000242715"/>
    </source>
</evidence>
<dbReference type="InterPro" id="IPR000629">
    <property type="entry name" value="RNA-helicase_DEAD-box_CS"/>
</dbReference>
<keyword evidence="5" id="KW-0067">ATP-binding</keyword>
<dbReference type="EMBL" id="DF974304">
    <property type="protein sequence ID" value="GAU47345.1"/>
    <property type="molecule type" value="Genomic_DNA"/>
</dbReference>
<dbReference type="GO" id="GO:0016787">
    <property type="term" value="F:hydrolase activity"/>
    <property type="evidence" value="ECO:0007669"/>
    <property type="project" value="UniProtKB-KW"/>
</dbReference>
<dbReference type="Proteomes" id="UP000242715">
    <property type="component" value="Unassembled WGS sequence"/>
</dbReference>
<dbReference type="InterPro" id="IPR036020">
    <property type="entry name" value="WW_dom_sf"/>
</dbReference>
<keyword evidence="4" id="KW-0347">Helicase</keyword>
<organism evidence="11 12">
    <name type="scientific">Trifolium subterraneum</name>
    <name type="common">Subterranean clover</name>
    <dbReference type="NCBI Taxonomy" id="3900"/>
    <lineage>
        <taxon>Eukaryota</taxon>
        <taxon>Viridiplantae</taxon>
        <taxon>Streptophyta</taxon>
        <taxon>Embryophyta</taxon>
        <taxon>Tracheophyta</taxon>
        <taxon>Spermatophyta</taxon>
        <taxon>Magnoliopsida</taxon>
        <taxon>eudicotyledons</taxon>
        <taxon>Gunneridae</taxon>
        <taxon>Pentapetalae</taxon>
        <taxon>rosids</taxon>
        <taxon>fabids</taxon>
        <taxon>Fabales</taxon>
        <taxon>Fabaceae</taxon>
        <taxon>Papilionoideae</taxon>
        <taxon>50 kb inversion clade</taxon>
        <taxon>NPAAA clade</taxon>
        <taxon>Hologalegina</taxon>
        <taxon>IRL clade</taxon>
        <taxon>Trifolieae</taxon>
        <taxon>Trifolium</taxon>
    </lineage>
</organism>
<evidence type="ECO:0000256" key="5">
    <source>
        <dbReference type="ARBA" id="ARBA00022840"/>
    </source>
</evidence>
<evidence type="ECO:0000256" key="1">
    <source>
        <dbReference type="ARBA" id="ARBA00012552"/>
    </source>
</evidence>
<feature type="domain" description="Helicase C-terminal" evidence="10">
    <location>
        <begin position="788"/>
        <end position="932"/>
    </location>
</feature>
<dbReference type="GO" id="GO:0003723">
    <property type="term" value="F:RNA binding"/>
    <property type="evidence" value="ECO:0007669"/>
    <property type="project" value="UniProtKB-KW"/>
</dbReference>
<dbReference type="InterPro" id="IPR027417">
    <property type="entry name" value="P-loop_NTPase"/>
</dbReference>
<dbReference type="GO" id="GO:0005524">
    <property type="term" value="F:ATP binding"/>
    <property type="evidence" value="ECO:0007669"/>
    <property type="project" value="UniProtKB-KW"/>
</dbReference>
<feature type="compositionally biased region" description="Polar residues" evidence="7">
    <location>
        <begin position="213"/>
        <end position="230"/>
    </location>
</feature>
<keyword evidence="6" id="KW-0694">RNA-binding</keyword>
<feature type="domain" description="WW" evidence="8">
    <location>
        <begin position="20"/>
        <end position="54"/>
    </location>
</feature>
<feature type="domain" description="Helicase ATP-binding" evidence="9">
    <location>
        <begin position="585"/>
        <end position="759"/>
    </location>
</feature>
<dbReference type="SMART" id="SM00456">
    <property type="entry name" value="WW"/>
    <property type="match status" value="1"/>
</dbReference>
<dbReference type="Pfam" id="PF00271">
    <property type="entry name" value="Helicase_C"/>
    <property type="match status" value="1"/>
</dbReference>
<dbReference type="OrthoDB" id="196131at2759"/>